<dbReference type="Pfam" id="PF07331">
    <property type="entry name" value="TctB"/>
    <property type="match status" value="1"/>
</dbReference>
<protein>
    <submittedName>
        <fullName evidence="3">Tripartite tricarboxylate transporter TctB family protein</fullName>
    </submittedName>
</protein>
<geneLocation type="plasmid" evidence="3">
    <name>pSM92_Rh03</name>
</geneLocation>
<dbReference type="InterPro" id="IPR009936">
    <property type="entry name" value="DUF1468"/>
</dbReference>
<dbReference type="AlphaFoldDB" id="A0AB38HT54"/>
<comment type="caution">
    <text evidence="3">The sequence shown here is derived from an EMBL/GenBank/DDBJ whole genome shotgun (WGS) entry which is preliminary data.</text>
</comment>
<reference evidence="3 4" key="1">
    <citation type="submission" date="2019-02" db="EMBL/GenBank/DDBJ databases">
        <title>The genomic architecture of introgression among sibling species of bacteria.</title>
        <authorList>
            <person name="Cavassim M.I.A."/>
            <person name="Moeskjaer S."/>
            <person name="Moslemi C."/>
            <person name="Fields B."/>
            <person name="Bachmann A."/>
            <person name="Vilhjalmsson B."/>
            <person name="Schierup M.H."/>
            <person name="Young J.P.W."/>
            <person name="Andersen S.U."/>
        </authorList>
    </citation>
    <scope>NUCLEOTIDE SEQUENCE [LARGE SCALE GENOMIC DNA]</scope>
    <source>
        <strain evidence="3 4">SM92</strain>
        <plasmid evidence="3">pSM92_Rh03</plasmid>
    </source>
</reference>
<sequence length="162" mass="17896">MNIKRLHMEIFTAASIAAVGVLAATGSLELGVTWGDSGPKPGYFPFYVGLIVIAASIGCAVQAILKARSDEQQETFLEPEQARRLLSFFIPMIVFVVVTIFLGLYVGSALYLFYVAWRQGKYKPQYAMLMGIAFSIALYLVFETAFQVPLHKGPLEDMLGIY</sequence>
<organism evidence="3 4">
    <name type="scientific">Rhizobium ruizarguesonis</name>
    <dbReference type="NCBI Taxonomy" id="2081791"/>
    <lineage>
        <taxon>Bacteria</taxon>
        <taxon>Pseudomonadati</taxon>
        <taxon>Pseudomonadota</taxon>
        <taxon>Alphaproteobacteria</taxon>
        <taxon>Hyphomicrobiales</taxon>
        <taxon>Rhizobiaceae</taxon>
        <taxon>Rhizobium/Agrobacterium group</taxon>
        <taxon>Rhizobium</taxon>
    </lineage>
</organism>
<dbReference type="RefSeq" id="WP_018484234.1">
    <property type="nucleotide sequence ID" value="NZ_SIMK01000005.1"/>
</dbReference>
<name>A0AB38HT54_9HYPH</name>
<keyword evidence="1" id="KW-1133">Transmembrane helix</keyword>
<evidence type="ECO:0000313" key="4">
    <source>
        <dbReference type="Proteomes" id="UP000294215"/>
    </source>
</evidence>
<keyword evidence="1" id="KW-0812">Transmembrane</keyword>
<feature type="transmembrane region" description="Helical" evidence="1">
    <location>
        <begin position="126"/>
        <end position="142"/>
    </location>
</feature>
<evidence type="ECO:0000259" key="2">
    <source>
        <dbReference type="Pfam" id="PF07331"/>
    </source>
</evidence>
<keyword evidence="3" id="KW-0614">Plasmid</keyword>
<feature type="transmembrane region" description="Helical" evidence="1">
    <location>
        <begin position="85"/>
        <end position="114"/>
    </location>
</feature>
<keyword evidence="1" id="KW-0472">Membrane</keyword>
<feature type="transmembrane region" description="Helical" evidence="1">
    <location>
        <begin position="47"/>
        <end position="65"/>
    </location>
</feature>
<evidence type="ECO:0000313" key="3">
    <source>
        <dbReference type="EMBL" id="TBC04482.1"/>
    </source>
</evidence>
<evidence type="ECO:0000256" key="1">
    <source>
        <dbReference type="SAM" id="Phobius"/>
    </source>
</evidence>
<accession>A0AB38HT54</accession>
<proteinExistence type="predicted"/>
<feature type="domain" description="DUF1468" evidence="2">
    <location>
        <begin position="15"/>
        <end position="150"/>
    </location>
</feature>
<dbReference type="EMBL" id="SIMR01000004">
    <property type="protein sequence ID" value="TBC04482.1"/>
    <property type="molecule type" value="Genomic_DNA"/>
</dbReference>
<dbReference type="Proteomes" id="UP000294215">
    <property type="component" value="Unassembled WGS sequence"/>
</dbReference>
<gene>
    <name evidence="3" type="ORF">ELH40_33850</name>
</gene>